<keyword evidence="1" id="KW-0812">Transmembrane</keyword>
<name>A0A196SIR3_BLAHN</name>
<keyword evidence="3" id="KW-1185">Reference proteome</keyword>
<evidence type="ECO:0000313" key="2">
    <source>
        <dbReference type="EMBL" id="OAO16928.1"/>
    </source>
</evidence>
<protein>
    <submittedName>
        <fullName evidence="2">Uncharacterized protein</fullName>
    </submittedName>
</protein>
<dbReference type="EMBL" id="LXWW01000054">
    <property type="protein sequence ID" value="OAO16928.1"/>
    <property type="molecule type" value="Genomic_DNA"/>
</dbReference>
<reference evidence="2 3" key="1">
    <citation type="submission" date="2016-05" db="EMBL/GenBank/DDBJ databases">
        <title>Nuclear genome of Blastocystis sp. subtype 1 NandII.</title>
        <authorList>
            <person name="Gentekaki E."/>
            <person name="Curtis B."/>
            <person name="Stairs C."/>
            <person name="Eme L."/>
            <person name="Herman E."/>
            <person name="Klimes V."/>
            <person name="Arias M.C."/>
            <person name="Elias M."/>
            <person name="Hilliou F."/>
            <person name="Klute M."/>
            <person name="Malik S.-B."/>
            <person name="Pightling A."/>
            <person name="Rachubinski R."/>
            <person name="Salas D."/>
            <person name="Schlacht A."/>
            <person name="Suga H."/>
            <person name="Archibald J."/>
            <person name="Ball S.G."/>
            <person name="Clark G."/>
            <person name="Dacks J."/>
            <person name="Van Der Giezen M."/>
            <person name="Tsaousis A."/>
            <person name="Roger A."/>
        </authorList>
    </citation>
    <scope>NUCLEOTIDE SEQUENCE [LARGE SCALE GENOMIC DNA]</scope>
    <source>
        <strain evidence="3">ATCC 50177 / NandII</strain>
    </source>
</reference>
<keyword evidence="1" id="KW-0472">Membrane</keyword>
<feature type="transmembrane region" description="Helical" evidence="1">
    <location>
        <begin position="319"/>
        <end position="340"/>
    </location>
</feature>
<proteinExistence type="predicted"/>
<keyword evidence="1" id="KW-1133">Transmembrane helix</keyword>
<comment type="caution">
    <text evidence="2">The sequence shown here is derived from an EMBL/GenBank/DDBJ whole genome shotgun (WGS) entry which is preliminary data.</text>
</comment>
<organism evidence="2 3">
    <name type="scientific">Blastocystis sp. subtype 1 (strain ATCC 50177 / NandII)</name>
    <dbReference type="NCBI Taxonomy" id="478820"/>
    <lineage>
        <taxon>Eukaryota</taxon>
        <taxon>Sar</taxon>
        <taxon>Stramenopiles</taxon>
        <taxon>Bigyra</taxon>
        <taxon>Opalozoa</taxon>
        <taxon>Opalinata</taxon>
        <taxon>Blastocystidae</taxon>
        <taxon>Blastocystis</taxon>
    </lineage>
</organism>
<sequence>MVSLWKHFDITPQVEPYFLRHSLMSITLSITAFILCVLVNAYYFAYGFSSTEHYMLDSVIDKNDAIQAKVHFDSIPCEFVSVSMQDYYGNAVEPDGPITLQSGFYRREYIPSLTPLSSEAVRVLNGFVSNAVDPSCIYPNGTKSAMACSSCSDYLRFYASLGYKTSKLILGLSLCSHYTVREFASDSASCDVTIPVRSPGIRFMVTADASRFSQFVSSGDFEDGSAKTLLSKAIFISGLSVNQGSLHSAIPSPQPSASMAIQDYAISLIPKGLGANRHYEAKCRRSVIPIRVLGDEEVSGVQMVFDYSGIAKQQNGGDYLSVIVLCGGILSTFGFISRLGGLCRRSRLGRLNKDYQLHSS</sequence>
<gene>
    <name evidence="2" type="ORF">AV274_1372</name>
</gene>
<evidence type="ECO:0000256" key="1">
    <source>
        <dbReference type="SAM" id="Phobius"/>
    </source>
</evidence>
<accession>A0A196SIR3</accession>
<feature type="transmembrane region" description="Helical" evidence="1">
    <location>
        <begin position="21"/>
        <end position="45"/>
    </location>
</feature>
<dbReference type="Proteomes" id="UP000078348">
    <property type="component" value="Unassembled WGS sequence"/>
</dbReference>
<evidence type="ECO:0000313" key="3">
    <source>
        <dbReference type="Proteomes" id="UP000078348"/>
    </source>
</evidence>
<dbReference type="AlphaFoldDB" id="A0A196SIR3"/>